<sequence>MTLTITALYAGLAGLMYLFLSFHVIKQRVVLKQSLGDGGDDTLNRRVRTHANFAEYAPITLILIGALEAQGAPALAVHLAGIVLILSRAAHAYGMQRDDRSWGRKYGILSCFALLLVLSVADILMALI</sequence>
<accession>A0ABT7F633</accession>
<evidence type="ECO:0000256" key="4">
    <source>
        <dbReference type="ARBA" id="ARBA00023136"/>
    </source>
</evidence>
<feature type="transmembrane region" description="Helical" evidence="5">
    <location>
        <begin position="6"/>
        <end position="25"/>
    </location>
</feature>
<dbReference type="RefSeq" id="WP_284482631.1">
    <property type="nucleotide sequence ID" value="NZ_JASNJD010000019.1"/>
</dbReference>
<reference evidence="6 7" key="1">
    <citation type="submission" date="2023-05" db="EMBL/GenBank/DDBJ databases">
        <title>Pseudodonghicola sp. nov.</title>
        <authorList>
            <person name="Huang J."/>
        </authorList>
    </citation>
    <scope>NUCLEOTIDE SEQUENCE [LARGE SCALE GENOMIC DNA]</scope>
    <source>
        <strain evidence="6 7">IC7</strain>
    </source>
</reference>
<keyword evidence="7" id="KW-1185">Reference proteome</keyword>
<dbReference type="InterPro" id="IPR023352">
    <property type="entry name" value="MAPEG-like_dom_sf"/>
</dbReference>
<evidence type="ECO:0000256" key="2">
    <source>
        <dbReference type="ARBA" id="ARBA00022692"/>
    </source>
</evidence>
<comment type="caution">
    <text evidence="6">The sequence shown here is derived from an EMBL/GenBank/DDBJ whole genome shotgun (WGS) entry which is preliminary data.</text>
</comment>
<evidence type="ECO:0000256" key="3">
    <source>
        <dbReference type="ARBA" id="ARBA00022989"/>
    </source>
</evidence>
<keyword evidence="4 5" id="KW-0472">Membrane</keyword>
<keyword evidence="2 5" id="KW-0812">Transmembrane</keyword>
<dbReference type="SUPFAM" id="SSF161084">
    <property type="entry name" value="MAPEG domain-like"/>
    <property type="match status" value="1"/>
</dbReference>
<evidence type="ECO:0000313" key="6">
    <source>
        <dbReference type="EMBL" id="MDK3019859.1"/>
    </source>
</evidence>
<gene>
    <name evidence="6" type="ORF">QO033_19435</name>
</gene>
<feature type="transmembrane region" description="Helical" evidence="5">
    <location>
        <begin position="75"/>
        <end position="94"/>
    </location>
</feature>
<dbReference type="PANTHER" id="PTHR35814">
    <property type="match status" value="1"/>
</dbReference>
<dbReference type="Gene3D" id="1.20.120.550">
    <property type="entry name" value="Membrane associated eicosanoid/glutathione metabolism-like domain"/>
    <property type="match status" value="1"/>
</dbReference>
<dbReference type="EMBL" id="JASNJD010000019">
    <property type="protein sequence ID" value="MDK3019859.1"/>
    <property type="molecule type" value="Genomic_DNA"/>
</dbReference>
<feature type="transmembrane region" description="Helical" evidence="5">
    <location>
        <begin position="106"/>
        <end position="127"/>
    </location>
</feature>
<protein>
    <submittedName>
        <fullName evidence="6">MAPEG family protein</fullName>
    </submittedName>
</protein>
<evidence type="ECO:0000313" key="7">
    <source>
        <dbReference type="Proteomes" id="UP001243757"/>
    </source>
</evidence>
<dbReference type="InterPro" id="IPR001129">
    <property type="entry name" value="Membr-assoc_MAPEG"/>
</dbReference>
<comment type="subcellular location">
    <subcellularLocation>
        <location evidence="1">Membrane</location>
    </subcellularLocation>
</comment>
<name>A0ABT7F633_9RHOB</name>
<dbReference type="Pfam" id="PF01124">
    <property type="entry name" value="MAPEG"/>
    <property type="match status" value="1"/>
</dbReference>
<evidence type="ECO:0000256" key="1">
    <source>
        <dbReference type="ARBA" id="ARBA00004370"/>
    </source>
</evidence>
<dbReference type="PANTHER" id="PTHR35814:SF1">
    <property type="entry name" value="GLUTATHIONE S-TRANSFERASE-RELATED"/>
    <property type="match status" value="1"/>
</dbReference>
<organism evidence="6 7">
    <name type="scientific">Pseudodonghicola flavimaris</name>
    <dbReference type="NCBI Taxonomy" id="3050036"/>
    <lineage>
        <taxon>Bacteria</taxon>
        <taxon>Pseudomonadati</taxon>
        <taxon>Pseudomonadota</taxon>
        <taxon>Alphaproteobacteria</taxon>
        <taxon>Rhodobacterales</taxon>
        <taxon>Paracoccaceae</taxon>
        <taxon>Pseudodonghicola</taxon>
    </lineage>
</organism>
<evidence type="ECO:0000256" key="5">
    <source>
        <dbReference type="SAM" id="Phobius"/>
    </source>
</evidence>
<proteinExistence type="predicted"/>
<dbReference type="Proteomes" id="UP001243757">
    <property type="component" value="Unassembled WGS sequence"/>
</dbReference>
<keyword evidence="3 5" id="KW-1133">Transmembrane helix</keyword>